<comment type="caution">
    <text evidence="2">The sequence shown here is derived from an EMBL/GenBank/DDBJ whole genome shotgun (WGS) entry which is preliminary data.</text>
</comment>
<evidence type="ECO:0000313" key="3">
    <source>
        <dbReference type="Proteomes" id="UP001174050"/>
    </source>
</evidence>
<gene>
    <name evidence="2" type="ORF">QWM81_26865</name>
</gene>
<dbReference type="RefSeq" id="WP_290114960.1">
    <property type="nucleotide sequence ID" value="NZ_JAUEPL010000055.1"/>
</dbReference>
<accession>A0ABT7ZDM1</accession>
<feature type="compositionally biased region" description="Gly residues" evidence="1">
    <location>
        <begin position="100"/>
        <end position="109"/>
    </location>
</feature>
<dbReference type="EMBL" id="JAUEPL010000055">
    <property type="protein sequence ID" value="MDN3297594.1"/>
    <property type="molecule type" value="Genomic_DNA"/>
</dbReference>
<dbReference type="Proteomes" id="UP001174050">
    <property type="component" value="Unassembled WGS sequence"/>
</dbReference>
<protein>
    <submittedName>
        <fullName evidence="2">Uncharacterized protein</fullName>
    </submittedName>
</protein>
<evidence type="ECO:0000313" key="2">
    <source>
        <dbReference type="EMBL" id="MDN3297594.1"/>
    </source>
</evidence>
<sequence length="109" mass="11800">MRNRPTLTVVTHSLNRGHAPQEHQHLSVRLVGRRHRLTSEVPPKIQIEPKEDLVALLGRFPDSGDAVVMGLVAEHLASWTVLNPTKGKGSQAAANKCGRTIGGGGTRTR</sequence>
<organism evidence="2 3">
    <name type="scientific">Streptomyces ficellus</name>
    <dbReference type="NCBI Taxonomy" id="1977088"/>
    <lineage>
        <taxon>Bacteria</taxon>
        <taxon>Bacillati</taxon>
        <taxon>Actinomycetota</taxon>
        <taxon>Actinomycetes</taxon>
        <taxon>Kitasatosporales</taxon>
        <taxon>Streptomycetaceae</taxon>
        <taxon>Streptomyces</taxon>
    </lineage>
</organism>
<evidence type="ECO:0000256" key="1">
    <source>
        <dbReference type="SAM" id="MobiDB-lite"/>
    </source>
</evidence>
<reference evidence="2" key="1">
    <citation type="submission" date="2023-06" db="EMBL/GenBank/DDBJ databases">
        <title>WGS-Sequencing of Streptomyces ficellus isolate 21 collected from sand in Gara Djebilet Iron Mine in Algeria.</title>
        <authorList>
            <person name="Zegers G.P."/>
            <person name="Gomez A."/>
            <person name="Gueddou A."/>
            <person name="Zahara A.F."/>
            <person name="Worth M."/>
            <person name="Sevigny J.L."/>
            <person name="Tisa L."/>
        </authorList>
    </citation>
    <scope>NUCLEOTIDE SEQUENCE</scope>
    <source>
        <strain evidence="2">AS11</strain>
    </source>
</reference>
<proteinExistence type="predicted"/>
<name>A0ABT7ZDM1_9ACTN</name>
<feature type="region of interest" description="Disordered" evidence="1">
    <location>
        <begin position="86"/>
        <end position="109"/>
    </location>
</feature>
<keyword evidence="3" id="KW-1185">Reference proteome</keyword>